<evidence type="ECO:0000259" key="11">
    <source>
        <dbReference type="PROSITE" id="PS51471"/>
    </source>
</evidence>
<comment type="pathway">
    <text evidence="7">Plant hormone biosynthesis; gibberellin biosynthesis.</text>
</comment>
<dbReference type="FunFam" id="2.60.120.330:FF:000013">
    <property type="entry name" value="Gibberellin 3-beta-dioxygenase 1"/>
    <property type="match status" value="1"/>
</dbReference>
<dbReference type="Pfam" id="PF03171">
    <property type="entry name" value="2OG-FeII_Oxy"/>
    <property type="match status" value="1"/>
</dbReference>
<reference evidence="13" key="1">
    <citation type="submission" date="2016-04" db="EMBL/GenBank/DDBJ databases">
        <title>Cephalotus genome sequencing.</title>
        <authorList>
            <person name="Fukushima K."/>
            <person name="Hasebe M."/>
            <person name="Fang X."/>
        </authorList>
    </citation>
    <scope>NUCLEOTIDE SEQUENCE [LARGE SCALE GENOMIC DNA]</scope>
    <source>
        <strain evidence="13">cv. St1</strain>
    </source>
</reference>
<dbReference type="STRING" id="3775.A0A1Q3C3N6"/>
<dbReference type="EC" id="1.14.11.15" evidence="9"/>
<evidence type="ECO:0000256" key="2">
    <source>
        <dbReference type="ARBA" id="ARBA00004972"/>
    </source>
</evidence>
<dbReference type="InParanoid" id="A0A1Q3C3N6"/>
<comment type="caution">
    <text evidence="12">The sequence shown here is derived from an EMBL/GenBank/DDBJ whole genome shotgun (WGS) entry which is preliminary data.</text>
</comment>
<accession>A0A1Q3C3N6</accession>
<keyword evidence="5 10" id="KW-0560">Oxidoreductase</keyword>
<evidence type="ECO:0000256" key="10">
    <source>
        <dbReference type="RuleBase" id="RU003682"/>
    </source>
</evidence>
<dbReference type="GO" id="GO:0046872">
    <property type="term" value="F:metal ion binding"/>
    <property type="evidence" value="ECO:0007669"/>
    <property type="project" value="UniProtKB-KW"/>
</dbReference>
<keyword evidence="3 10" id="KW-0479">Metal-binding</keyword>
<evidence type="ECO:0000256" key="3">
    <source>
        <dbReference type="ARBA" id="ARBA00022723"/>
    </source>
</evidence>
<comment type="pathway">
    <text evidence="2">Hormone biosynthesis.</text>
</comment>
<dbReference type="InterPro" id="IPR044861">
    <property type="entry name" value="IPNS-like_FE2OG_OXY"/>
</dbReference>
<evidence type="ECO:0000256" key="6">
    <source>
        <dbReference type="ARBA" id="ARBA00023004"/>
    </source>
</evidence>
<dbReference type="InterPro" id="IPR026992">
    <property type="entry name" value="DIOX_N"/>
</dbReference>
<comment type="cofactor">
    <cofactor evidence="1">
        <name>L-ascorbate</name>
        <dbReference type="ChEBI" id="CHEBI:38290"/>
    </cofactor>
</comment>
<dbReference type="GO" id="GO:0009686">
    <property type="term" value="P:gibberellin biosynthetic process"/>
    <property type="evidence" value="ECO:0007669"/>
    <property type="project" value="UniProtKB-ARBA"/>
</dbReference>
<feature type="domain" description="Fe2OG dioxygenase" evidence="11">
    <location>
        <begin position="197"/>
        <end position="299"/>
    </location>
</feature>
<dbReference type="AlphaFoldDB" id="A0A1Q3C3N6"/>
<dbReference type="Gene3D" id="2.60.120.330">
    <property type="entry name" value="B-lactam Antibiotic, Isopenicillin N Synthase, Chain"/>
    <property type="match status" value="1"/>
</dbReference>
<dbReference type="Proteomes" id="UP000187406">
    <property type="component" value="Unassembled WGS sequence"/>
</dbReference>
<dbReference type="EMBL" id="BDDD01001280">
    <property type="protein sequence ID" value="GAV74837.1"/>
    <property type="molecule type" value="Genomic_DNA"/>
</dbReference>
<evidence type="ECO:0000256" key="1">
    <source>
        <dbReference type="ARBA" id="ARBA00001961"/>
    </source>
</evidence>
<dbReference type="GO" id="GO:0016707">
    <property type="term" value="F:gibberellin 3-beta-dioxygenase activity"/>
    <property type="evidence" value="ECO:0007669"/>
    <property type="project" value="UniProtKB-EC"/>
</dbReference>
<proteinExistence type="inferred from homology"/>
<organism evidence="12 13">
    <name type="scientific">Cephalotus follicularis</name>
    <name type="common">Albany pitcher plant</name>
    <dbReference type="NCBI Taxonomy" id="3775"/>
    <lineage>
        <taxon>Eukaryota</taxon>
        <taxon>Viridiplantae</taxon>
        <taxon>Streptophyta</taxon>
        <taxon>Embryophyta</taxon>
        <taxon>Tracheophyta</taxon>
        <taxon>Spermatophyta</taxon>
        <taxon>Magnoliopsida</taxon>
        <taxon>eudicotyledons</taxon>
        <taxon>Gunneridae</taxon>
        <taxon>Pentapetalae</taxon>
        <taxon>rosids</taxon>
        <taxon>fabids</taxon>
        <taxon>Oxalidales</taxon>
        <taxon>Cephalotaceae</taxon>
        <taxon>Cephalotus</taxon>
    </lineage>
</organism>
<evidence type="ECO:0000313" key="12">
    <source>
        <dbReference type="EMBL" id="GAV74837.1"/>
    </source>
</evidence>
<dbReference type="Pfam" id="PF14226">
    <property type="entry name" value="DIOX_N"/>
    <property type="match status" value="1"/>
</dbReference>
<protein>
    <recommendedName>
        <fullName evidence="9">gibberellin 3beta-dioxygenase</fullName>
        <ecNumber evidence="9">1.14.11.15</ecNumber>
    </recommendedName>
</protein>
<keyword evidence="4" id="KW-0223">Dioxygenase</keyword>
<gene>
    <name evidence="12" type="ORF">CFOL_v3_18317</name>
</gene>
<dbReference type="InterPro" id="IPR027443">
    <property type="entry name" value="IPNS-like_sf"/>
</dbReference>
<dbReference type="SUPFAM" id="SSF51197">
    <property type="entry name" value="Clavaminate synthase-like"/>
    <property type="match status" value="1"/>
</dbReference>
<evidence type="ECO:0000256" key="5">
    <source>
        <dbReference type="ARBA" id="ARBA00023002"/>
    </source>
</evidence>
<keyword evidence="6 10" id="KW-0408">Iron</keyword>
<dbReference type="OrthoDB" id="288590at2759"/>
<dbReference type="InterPro" id="IPR005123">
    <property type="entry name" value="Oxoglu/Fe-dep_dioxygenase_dom"/>
</dbReference>
<evidence type="ECO:0000256" key="8">
    <source>
        <dbReference type="ARBA" id="ARBA00061560"/>
    </source>
</evidence>
<evidence type="ECO:0000256" key="7">
    <source>
        <dbReference type="ARBA" id="ARBA00037909"/>
    </source>
</evidence>
<sequence length="345" mass="38573">MSSTTLSEAYRDHPLSLHHVIPLDFNTIPTVPDSHLWPPSDDDFPSDDRLSIPVVDLMDPDAVKLIGDACETWGVFHLTGHGIPLSLLEHVEVEGRQLFSLPAEQKLKALRSPGGATGYGVAQISPFFPKYMWHEGFTIMGSPLEQAIQLWPDDHKRFCDVMDDYQKQMKMLAEKVISLIMRSLEIHEEMIRIWPEPAGTALQLNSYPSCPDPNRVMGLAPHTDSLLLTILHQSATTTGLQIFKEEVGWVLVYPIHGALVVNVGDLLHILSNARFPSVLHRAIVSQSKHRLSVAYFYGPPPDFNVTPLVKCLNSDQMTGFLSVTVKEYISIKAKNLEKALSLIRI</sequence>
<comment type="similarity">
    <text evidence="8">Belongs to the iron/ascorbate-dependent oxidoreductase family. GA3OX subfamily.</text>
</comment>
<evidence type="ECO:0000313" key="13">
    <source>
        <dbReference type="Proteomes" id="UP000187406"/>
    </source>
</evidence>
<evidence type="ECO:0000256" key="9">
    <source>
        <dbReference type="ARBA" id="ARBA00066695"/>
    </source>
</evidence>
<dbReference type="PANTHER" id="PTHR47990">
    <property type="entry name" value="2-OXOGLUTARATE (2OG) AND FE(II)-DEPENDENT OXYGENASE SUPERFAMILY PROTEIN-RELATED"/>
    <property type="match status" value="1"/>
</dbReference>
<name>A0A1Q3C3N6_CEPFO</name>
<evidence type="ECO:0000256" key="4">
    <source>
        <dbReference type="ARBA" id="ARBA00022964"/>
    </source>
</evidence>
<dbReference type="InterPro" id="IPR050231">
    <property type="entry name" value="Iron_ascorbate_oxido_reductase"/>
</dbReference>
<dbReference type="PROSITE" id="PS51471">
    <property type="entry name" value="FE2OG_OXY"/>
    <property type="match status" value="1"/>
</dbReference>
<keyword evidence="13" id="KW-1185">Reference proteome</keyword>